<organism evidence="1 2">
    <name type="scientific">Avena sativa</name>
    <name type="common">Oat</name>
    <dbReference type="NCBI Taxonomy" id="4498"/>
    <lineage>
        <taxon>Eukaryota</taxon>
        <taxon>Viridiplantae</taxon>
        <taxon>Streptophyta</taxon>
        <taxon>Embryophyta</taxon>
        <taxon>Tracheophyta</taxon>
        <taxon>Spermatophyta</taxon>
        <taxon>Magnoliopsida</taxon>
        <taxon>Liliopsida</taxon>
        <taxon>Poales</taxon>
        <taxon>Poaceae</taxon>
        <taxon>BOP clade</taxon>
        <taxon>Pooideae</taxon>
        <taxon>Poodae</taxon>
        <taxon>Poeae</taxon>
        <taxon>Poeae Chloroplast Group 1 (Aveneae type)</taxon>
        <taxon>Aveninae</taxon>
        <taxon>Avena</taxon>
    </lineage>
</organism>
<evidence type="ECO:0000313" key="1">
    <source>
        <dbReference type="EnsemblPlants" id="AVESA.00010b.r2.1DG0148990.1.CDS.1"/>
    </source>
</evidence>
<dbReference type="Proteomes" id="UP001732700">
    <property type="component" value="Chromosome 1D"/>
</dbReference>
<sequence length="104" mass="11434">MQTKFHTYHNTLASHDPSFDIVHLFPTSTLMMSSGDVAAASWCEKTSWPEVVGLSIKEAEAIILKDKPNADIFPVPVGSAVIMDVQPNRVRIFVDIVAEIPRVG</sequence>
<protein>
    <submittedName>
        <fullName evidence="1">Uncharacterized protein</fullName>
    </submittedName>
</protein>
<evidence type="ECO:0000313" key="2">
    <source>
        <dbReference type="Proteomes" id="UP001732700"/>
    </source>
</evidence>
<reference evidence="1" key="1">
    <citation type="submission" date="2021-05" db="EMBL/GenBank/DDBJ databases">
        <authorList>
            <person name="Scholz U."/>
            <person name="Mascher M."/>
            <person name="Fiebig A."/>
        </authorList>
    </citation>
    <scope>NUCLEOTIDE SEQUENCE [LARGE SCALE GENOMIC DNA]</scope>
</reference>
<name>A0ACD5TYC0_AVESA</name>
<accession>A0ACD5TYC0</accession>
<proteinExistence type="predicted"/>
<dbReference type="EnsemblPlants" id="AVESA.00010b.r2.1DG0148990.1">
    <property type="protein sequence ID" value="AVESA.00010b.r2.1DG0148990.1.CDS.1"/>
    <property type="gene ID" value="AVESA.00010b.r2.1DG0148990"/>
</dbReference>
<reference evidence="1" key="2">
    <citation type="submission" date="2025-09" db="UniProtKB">
        <authorList>
            <consortium name="EnsemblPlants"/>
        </authorList>
    </citation>
    <scope>IDENTIFICATION</scope>
</reference>
<keyword evidence="2" id="KW-1185">Reference proteome</keyword>